<reference evidence="1" key="1">
    <citation type="submission" date="2021-01" db="EMBL/GenBank/DDBJ databases">
        <authorList>
            <consortium name="Genoscope - CEA"/>
            <person name="William W."/>
        </authorList>
    </citation>
    <scope>NUCLEOTIDE SEQUENCE</scope>
</reference>
<name>A0A8S1T6V2_PAROT</name>
<accession>A0A8S1T6V2</accession>
<dbReference type="EMBL" id="CAJJDP010000020">
    <property type="protein sequence ID" value="CAD8147488.1"/>
    <property type="molecule type" value="Genomic_DNA"/>
</dbReference>
<dbReference type="AlphaFoldDB" id="A0A8S1T6V2"/>
<evidence type="ECO:0000313" key="1">
    <source>
        <dbReference type="EMBL" id="CAD8147488.1"/>
    </source>
</evidence>
<sequence>MLFIQKHQRNKVRGSCSYQGEMYLDLNAYQKVYEIMSSFLKQSFTNNQFRSRNNYLSRIKANQKHFLTSVYCIQVLIQMKAIPCLLQLKYIKRIINNSYHKYEVKSKNAIR</sequence>
<keyword evidence="2" id="KW-1185">Reference proteome</keyword>
<evidence type="ECO:0000313" key="2">
    <source>
        <dbReference type="Proteomes" id="UP000683925"/>
    </source>
</evidence>
<protein>
    <submittedName>
        <fullName evidence="1">Uncharacterized protein</fullName>
    </submittedName>
</protein>
<proteinExistence type="predicted"/>
<comment type="caution">
    <text evidence="1">The sequence shown here is derived from an EMBL/GenBank/DDBJ whole genome shotgun (WGS) entry which is preliminary data.</text>
</comment>
<gene>
    <name evidence="1" type="ORF">POCTA_138.1.T0200037</name>
</gene>
<dbReference type="Proteomes" id="UP000683925">
    <property type="component" value="Unassembled WGS sequence"/>
</dbReference>
<organism evidence="1 2">
    <name type="scientific">Paramecium octaurelia</name>
    <dbReference type="NCBI Taxonomy" id="43137"/>
    <lineage>
        <taxon>Eukaryota</taxon>
        <taxon>Sar</taxon>
        <taxon>Alveolata</taxon>
        <taxon>Ciliophora</taxon>
        <taxon>Intramacronucleata</taxon>
        <taxon>Oligohymenophorea</taxon>
        <taxon>Peniculida</taxon>
        <taxon>Parameciidae</taxon>
        <taxon>Paramecium</taxon>
    </lineage>
</organism>